<protein>
    <submittedName>
        <fullName evidence="2">Uncharacterized protein</fullName>
    </submittedName>
</protein>
<evidence type="ECO:0000313" key="2">
    <source>
        <dbReference type="EMBL" id="KAJ1613763.1"/>
    </source>
</evidence>
<reference evidence="2" key="1">
    <citation type="submission" date="2022-10" db="EMBL/GenBank/DDBJ databases">
        <title>Adaptive evolution leads to modifications in subtelomeric GC content in a zoonotic Cryptosporidium species.</title>
        <authorList>
            <person name="Li J."/>
            <person name="Feng Y."/>
            <person name="Xiao L."/>
        </authorList>
    </citation>
    <scope>NUCLEOTIDE SEQUENCE</scope>
    <source>
        <strain evidence="2">33844</strain>
    </source>
</reference>
<comment type="caution">
    <text evidence="2">The sequence shown here is derived from an EMBL/GenBank/DDBJ whole genome shotgun (WGS) entry which is preliminary data.</text>
</comment>
<dbReference type="Proteomes" id="UP001067231">
    <property type="component" value="Unassembled WGS sequence"/>
</dbReference>
<accession>A0A9D5DJU1</accession>
<proteinExistence type="predicted"/>
<dbReference type="OrthoDB" id="337815at2759"/>
<feature type="compositionally biased region" description="Acidic residues" evidence="1">
    <location>
        <begin position="215"/>
        <end position="236"/>
    </location>
</feature>
<feature type="region of interest" description="Disordered" evidence="1">
    <location>
        <begin position="208"/>
        <end position="236"/>
    </location>
</feature>
<dbReference type="EMBL" id="JAPCXC010000001">
    <property type="protein sequence ID" value="KAJ1613763.1"/>
    <property type="molecule type" value="Genomic_DNA"/>
</dbReference>
<name>A0A9D5DJU1_9CRYT</name>
<evidence type="ECO:0000256" key="1">
    <source>
        <dbReference type="SAM" id="MobiDB-lite"/>
    </source>
</evidence>
<gene>
    <name evidence="2" type="ORF">OJ253_106</name>
</gene>
<organism evidence="2">
    <name type="scientific">Cryptosporidium canis</name>
    <dbReference type="NCBI Taxonomy" id="195482"/>
    <lineage>
        <taxon>Eukaryota</taxon>
        <taxon>Sar</taxon>
        <taxon>Alveolata</taxon>
        <taxon>Apicomplexa</taxon>
        <taxon>Conoidasida</taxon>
        <taxon>Coccidia</taxon>
        <taxon>Eucoccidiorida</taxon>
        <taxon>Eimeriorina</taxon>
        <taxon>Cryptosporidiidae</taxon>
        <taxon>Cryptosporidium</taxon>
    </lineage>
</organism>
<sequence>MEEPKVTYSDDHRRLAEIPADVQQQAMEGELPRGFYVSTEVETTQLSACGIGCGPKEQRLTHTIQSFTKPVPVTAGQVKLNSADELIGKPVIKQRLNEIYASRNLNTSMSNKFLSFGVSSMRQMNTNSLSSYRSSGSMPTDRSYTYLSHVNTHDYSNMNTGISQYSRGVTSNKPSVFNAITSLFNGLCSCPGFISSCNNRKINTIEQEQIPSDSDFAESDSENDDAGLDVAQEEQN</sequence>
<dbReference type="AlphaFoldDB" id="A0A9D5DJU1"/>